<dbReference type="Gene3D" id="3.40.50.300">
    <property type="entry name" value="P-loop containing nucleotide triphosphate hydrolases"/>
    <property type="match status" value="1"/>
</dbReference>
<organism evidence="3 4">
    <name type="scientific">Cellvibrio japonicus (strain Ueda107)</name>
    <name type="common">Pseudomonas fluorescens subsp. cellulosa</name>
    <dbReference type="NCBI Taxonomy" id="498211"/>
    <lineage>
        <taxon>Bacteria</taxon>
        <taxon>Pseudomonadati</taxon>
        <taxon>Pseudomonadota</taxon>
        <taxon>Gammaproteobacteria</taxon>
        <taxon>Cellvibrionales</taxon>
        <taxon>Cellvibrionaceae</taxon>
        <taxon>Cellvibrio</taxon>
    </lineage>
</organism>
<dbReference type="STRING" id="498211.CJA_1063"/>
<reference evidence="3 4" key="1">
    <citation type="journal article" date="2008" name="J. Bacteriol.">
        <title>Insights into plant cell wall degradation from the genome sequence of the soil bacterium Cellvibrio japonicus.</title>
        <authorList>
            <person name="Deboy R.T."/>
            <person name="Mongodin E.F."/>
            <person name="Fouts D.E."/>
            <person name="Tailford L.E."/>
            <person name="Khouri H."/>
            <person name="Emerson J.B."/>
            <person name="Mohamoud Y."/>
            <person name="Watkins K."/>
            <person name="Henrissat B."/>
            <person name="Gilbert H.J."/>
            <person name="Nelson K.E."/>
        </authorList>
    </citation>
    <scope>NUCLEOTIDE SEQUENCE [LARGE SCALE GENOMIC DNA]</scope>
    <source>
        <strain evidence="3 4">Ueda107</strain>
    </source>
</reference>
<accession>B3PB91</accession>
<dbReference type="InterPro" id="IPR036366">
    <property type="entry name" value="PGBDSf"/>
</dbReference>
<dbReference type="EMBL" id="CP000934">
    <property type="protein sequence ID" value="ACE85641.1"/>
    <property type="molecule type" value="Genomic_DNA"/>
</dbReference>
<protein>
    <submittedName>
        <fullName evidence="3">General secretion pathway protein a</fullName>
    </submittedName>
</protein>
<name>B3PB91_CELJU</name>
<dbReference type="InterPro" id="IPR052026">
    <property type="entry name" value="ExeA_AAA_ATPase_DNA-bind"/>
</dbReference>
<dbReference type="eggNOG" id="COG3267">
    <property type="taxonomic scope" value="Bacteria"/>
</dbReference>
<feature type="transmembrane region" description="Helical" evidence="1">
    <location>
        <begin position="301"/>
        <end position="320"/>
    </location>
</feature>
<sequence length="587" mass="65173">MTCHDSIITPDLITTMYHEFFGLKEPAFSIAVNPRYLYMSAQHREALAHLVYGIQNGGFVMLTGEVGTGKTTIIRCLLEQLPPNTDMAIILNPMASAPELLSTICDELGVSYIDDDLSIKGLTDALNIFLLENHRKGRKTVLLIDEAQLLKVPVLEQIRLLTNLETTTEKLLQIILVGQPELKKLLALPALRQLSQRITARFHLEALTLEETQAYISHRLSVAGLNPALSPFSLPIIKKIHRFSGGIPRLINVLCERLMLGAYAKHQHHIDNDVFRQAVREVSGASHGSVEESASVRKQPYYAAFASVLLILVVLIWWFVPGKPHDAKTIVPIDLPPVSELKLVGEGSLQPRDQAAIAATQASANNLSSTASVFERGWRELTLAQQALMEYNGVAEYPASNPCDSTAGRLSVCEKQKASSWNELREINRPALLTLVTPDKKWIYVLMVGLGENDVLINYLGQETVVHWSQLIDLWNGDVLYVWSRPADFPGVLQLGDQGPLVTWVAEQFARLDKQPAPLTRQYYTDKLKTRVELFQASHKMVPDGIFGVQTLRRLNEALGIDKTLRNPDPILPAVQSVQTSSTGGIN</sequence>
<dbReference type="KEGG" id="cja:CJA_1063"/>
<feature type="domain" description="AAA+ ATPase" evidence="2">
    <location>
        <begin position="56"/>
        <end position="210"/>
    </location>
</feature>
<dbReference type="CDD" id="cd00009">
    <property type="entry name" value="AAA"/>
    <property type="match status" value="1"/>
</dbReference>
<evidence type="ECO:0000313" key="3">
    <source>
        <dbReference type="EMBL" id="ACE85641.1"/>
    </source>
</evidence>
<dbReference type="AlphaFoldDB" id="B3PB91"/>
<evidence type="ECO:0000313" key="4">
    <source>
        <dbReference type="Proteomes" id="UP000001036"/>
    </source>
</evidence>
<dbReference type="SUPFAM" id="SSF52540">
    <property type="entry name" value="P-loop containing nucleoside triphosphate hydrolases"/>
    <property type="match status" value="1"/>
</dbReference>
<keyword evidence="4" id="KW-1185">Reference proteome</keyword>
<dbReference type="SUPFAM" id="SSF47090">
    <property type="entry name" value="PGBD-like"/>
    <property type="match status" value="1"/>
</dbReference>
<dbReference type="HOGENOM" id="CLU_024125_2_1_6"/>
<dbReference type="InterPro" id="IPR049945">
    <property type="entry name" value="AAA_22"/>
</dbReference>
<dbReference type="Pfam" id="PF01471">
    <property type="entry name" value="PG_binding_1"/>
    <property type="match status" value="1"/>
</dbReference>
<dbReference type="GO" id="GO:0016887">
    <property type="term" value="F:ATP hydrolysis activity"/>
    <property type="evidence" value="ECO:0007669"/>
    <property type="project" value="InterPro"/>
</dbReference>
<dbReference type="InterPro" id="IPR027417">
    <property type="entry name" value="P-loop_NTPase"/>
</dbReference>
<gene>
    <name evidence="3" type="primary">gspA</name>
    <name evidence="3" type="ordered locus">CJA_1063</name>
</gene>
<keyword evidence="1" id="KW-0472">Membrane</keyword>
<keyword evidence="1" id="KW-1133">Transmembrane helix</keyword>
<dbReference type="Pfam" id="PF13401">
    <property type="entry name" value="AAA_22"/>
    <property type="match status" value="1"/>
</dbReference>
<dbReference type="PANTHER" id="PTHR35894">
    <property type="entry name" value="GENERAL SECRETION PATHWAY PROTEIN A-RELATED"/>
    <property type="match status" value="1"/>
</dbReference>
<dbReference type="PANTHER" id="PTHR35894:SF1">
    <property type="entry name" value="PHOSPHORIBULOKINASE _ URIDINE KINASE FAMILY"/>
    <property type="match status" value="1"/>
</dbReference>
<dbReference type="InterPro" id="IPR036365">
    <property type="entry name" value="PGBD-like_sf"/>
</dbReference>
<dbReference type="Gene3D" id="1.10.101.10">
    <property type="entry name" value="PGBD-like superfamily/PGBD"/>
    <property type="match status" value="1"/>
</dbReference>
<dbReference type="InterPro" id="IPR002477">
    <property type="entry name" value="Peptidoglycan-bd-like"/>
</dbReference>
<dbReference type="SMART" id="SM00382">
    <property type="entry name" value="AAA"/>
    <property type="match status" value="1"/>
</dbReference>
<dbReference type="Proteomes" id="UP000001036">
    <property type="component" value="Chromosome"/>
</dbReference>
<keyword evidence="1" id="KW-0812">Transmembrane</keyword>
<evidence type="ECO:0000256" key="1">
    <source>
        <dbReference type="SAM" id="Phobius"/>
    </source>
</evidence>
<dbReference type="Gene3D" id="3.90.70.10">
    <property type="entry name" value="Cysteine proteinases"/>
    <property type="match status" value="1"/>
</dbReference>
<dbReference type="eggNOG" id="COG3409">
    <property type="taxonomic scope" value="Bacteria"/>
</dbReference>
<evidence type="ECO:0000259" key="2">
    <source>
        <dbReference type="SMART" id="SM00382"/>
    </source>
</evidence>
<proteinExistence type="predicted"/>
<dbReference type="InterPro" id="IPR003593">
    <property type="entry name" value="AAA+_ATPase"/>
</dbReference>